<dbReference type="Proteomes" id="UP000805614">
    <property type="component" value="Unassembled WGS sequence"/>
</dbReference>
<evidence type="ECO:0000313" key="3">
    <source>
        <dbReference type="EMBL" id="MBC6470372.1"/>
    </source>
</evidence>
<keyword evidence="4" id="KW-1185">Reference proteome</keyword>
<reference evidence="3 4" key="1">
    <citation type="submission" date="2020-06" db="EMBL/GenBank/DDBJ databases">
        <title>Actinomadura xiongansis sp. nov., isolated from soil of Baiyangdian.</title>
        <authorList>
            <person name="Zhang X."/>
        </authorList>
    </citation>
    <scope>NUCLEOTIDE SEQUENCE [LARGE SCALE GENOMIC DNA]</scope>
    <source>
        <strain evidence="3 4">HBUM206468</strain>
    </source>
</reference>
<proteinExistence type="predicted"/>
<feature type="signal peptide" evidence="2">
    <location>
        <begin position="1"/>
        <end position="32"/>
    </location>
</feature>
<comment type="caution">
    <text evidence="3">The sequence shown here is derived from an EMBL/GenBank/DDBJ whole genome shotgun (WGS) entry which is preliminary data.</text>
</comment>
<evidence type="ECO:0000313" key="4">
    <source>
        <dbReference type="Proteomes" id="UP000805614"/>
    </source>
</evidence>
<protein>
    <submittedName>
        <fullName evidence="3">Uncharacterized protein</fullName>
    </submittedName>
</protein>
<gene>
    <name evidence="3" type="ORF">HKK74_33500</name>
</gene>
<accession>A0ABR7LZT7</accession>
<dbReference type="RefSeq" id="WP_187247412.1">
    <property type="nucleotide sequence ID" value="NZ_BAAAOK010000001.1"/>
</dbReference>
<keyword evidence="2" id="KW-0732">Signal</keyword>
<evidence type="ECO:0000256" key="2">
    <source>
        <dbReference type="SAM" id="SignalP"/>
    </source>
</evidence>
<feature type="chain" id="PRO_5045124902" evidence="2">
    <location>
        <begin position="33"/>
        <end position="129"/>
    </location>
</feature>
<feature type="region of interest" description="Disordered" evidence="1">
    <location>
        <begin position="89"/>
        <end position="129"/>
    </location>
</feature>
<name>A0ABR7LZT7_9ACTN</name>
<dbReference type="EMBL" id="JABVEC010000040">
    <property type="protein sequence ID" value="MBC6470372.1"/>
    <property type="molecule type" value="Genomic_DNA"/>
</dbReference>
<organism evidence="3 4">
    <name type="scientific">Actinomadura alba</name>
    <dbReference type="NCBI Taxonomy" id="406431"/>
    <lineage>
        <taxon>Bacteria</taxon>
        <taxon>Bacillati</taxon>
        <taxon>Actinomycetota</taxon>
        <taxon>Actinomycetes</taxon>
        <taxon>Streptosporangiales</taxon>
        <taxon>Thermomonosporaceae</taxon>
        <taxon>Actinomadura</taxon>
    </lineage>
</organism>
<evidence type="ECO:0000256" key="1">
    <source>
        <dbReference type="SAM" id="MobiDB-lite"/>
    </source>
</evidence>
<feature type="compositionally biased region" description="Basic and acidic residues" evidence="1">
    <location>
        <begin position="94"/>
        <end position="112"/>
    </location>
</feature>
<sequence>MGIPKSMAVAVSGLTLAGGAALGVMVATPASSASVQTTVAAPQQALTGCQGGCRGRGCCTRSSNHNHFRQFRHHHYRNHDRAIIVNRNQNFSRSRNDQFQRQLEQQRQRIREEEEQNGPRMNANAAQPR</sequence>